<dbReference type="InterPro" id="IPR036397">
    <property type="entry name" value="RNaseH_sf"/>
</dbReference>
<keyword evidence="11" id="KW-0808">Transferase</keyword>
<evidence type="ECO:0000313" key="16">
    <source>
        <dbReference type="EMBL" id="KAF5340815.1"/>
    </source>
</evidence>
<keyword evidence="9" id="KW-0229">DNA integration</keyword>
<sequence length="568" mass="64428">MTPTAVNNPNPSRLEYMIREPVAYLTIWSNIKNPDSYAFPSGQNSYELWSHLQQEYQAVSPLARQRKEDAFNSCRYTGGKITGEGGYVEKFRQLRKEATDFGAVISETQFLTKFIDSFPRTPEWNIITGNLLGETNFNVAANRLQEYEPYPDSTEVVTDPLDLWVLDIWGPSRIPSVGGCLYAMVVVDAGTAKRMSDCLKNRTAETTLQSLNEMKTVAERQTNHRLKRIRTDNAPEFRSNLWIDWFKQHGIIHEFSATYSSSSNGLAECAIGILTAATRTLLNEANLGGRCEKGYRGIVHDVRPFPNYSGLQLRVELQKFGIQVCPSINLDYDHPLDDIDPLRHYHEGYSLRPGYCCMPCEVPYSPECWPAPINVPRSTTPIPSDVNVDSLNTAAAPWTPDQYDSQPEITNFYKHWILNPRLNGLTLEVSLLEPKAKAWVHVSDGAIFNTHRPRLGVVPANICGPLQWPSAHTEQGLMVIIVGEHTGLLVRRVYYCVVGGESYFIVRGVDFTGSDRQERMTNTQLVLHPSWLIRVMESKADKERGKKVFEAIRKEARRRKPVYLQQLI</sequence>
<dbReference type="SUPFAM" id="SSF53098">
    <property type="entry name" value="Ribonuclease H-like"/>
    <property type="match status" value="1"/>
</dbReference>
<dbReference type="GO" id="GO:0004519">
    <property type="term" value="F:endonuclease activity"/>
    <property type="evidence" value="ECO:0007669"/>
    <property type="project" value="UniProtKB-KW"/>
</dbReference>
<dbReference type="GO" id="GO:0016787">
    <property type="term" value="F:hydrolase activity"/>
    <property type="evidence" value="ECO:0007669"/>
    <property type="project" value="UniProtKB-KW"/>
</dbReference>
<dbReference type="GO" id="GO:0003964">
    <property type="term" value="F:RNA-directed DNA polymerase activity"/>
    <property type="evidence" value="ECO:0007669"/>
    <property type="project" value="UniProtKB-KW"/>
</dbReference>
<reference evidence="16 17" key="1">
    <citation type="journal article" date="2020" name="ISME J.">
        <title>Uncovering the hidden diversity of litter-decomposition mechanisms in mushroom-forming fungi.</title>
        <authorList>
            <person name="Floudas D."/>
            <person name="Bentzer J."/>
            <person name="Ahren D."/>
            <person name="Johansson T."/>
            <person name="Persson P."/>
            <person name="Tunlid A."/>
        </authorList>
    </citation>
    <scope>NUCLEOTIDE SEQUENCE [LARGE SCALE GENOMIC DNA]</scope>
    <source>
        <strain evidence="16 17">CBS 291.85</strain>
    </source>
</reference>
<dbReference type="GO" id="GO:0032196">
    <property type="term" value="P:transposition"/>
    <property type="evidence" value="ECO:0007669"/>
    <property type="project" value="UniProtKB-KW"/>
</dbReference>
<comment type="caution">
    <text evidence="16">The sequence shown here is derived from an EMBL/GenBank/DDBJ whole genome shotgun (WGS) entry which is preliminary data.</text>
</comment>
<gene>
    <name evidence="16" type="ORF">D9758_017639</name>
</gene>
<dbReference type="EMBL" id="JAACJM010000173">
    <property type="protein sequence ID" value="KAF5340815.1"/>
    <property type="molecule type" value="Genomic_DNA"/>
</dbReference>
<keyword evidence="1" id="KW-0815">Transposition</keyword>
<dbReference type="PANTHER" id="PTHR42648:SF11">
    <property type="entry name" value="TRANSPOSON TY4-P GAG-POL POLYPROTEIN"/>
    <property type="match status" value="1"/>
</dbReference>
<evidence type="ECO:0000256" key="1">
    <source>
        <dbReference type="ARBA" id="ARBA00022578"/>
    </source>
</evidence>
<dbReference type="GO" id="GO:0005634">
    <property type="term" value="C:nucleus"/>
    <property type="evidence" value="ECO:0007669"/>
    <property type="project" value="UniProtKB-ARBA"/>
</dbReference>
<dbReference type="AlphaFoldDB" id="A0A8H5CFG7"/>
<organism evidence="16 17">
    <name type="scientific">Tetrapyrgos nigripes</name>
    <dbReference type="NCBI Taxonomy" id="182062"/>
    <lineage>
        <taxon>Eukaryota</taxon>
        <taxon>Fungi</taxon>
        <taxon>Dikarya</taxon>
        <taxon>Basidiomycota</taxon>
        <taxon>Agaricomycotina</taxon>
        <taxon>Agaricomycetes</taxon>
        <taxon>Agaricomycetidae</taxon>
        <taxon>Agaricales</taxon>
        <taxon>Marasmiineae</taxon>
        <taxon>Marasmiaceae</taxon>
        <taxon>Tetrapyrgos</taxon>
    </lineage>
</organism>
<evidence type="ECO:0000256" key="11">
    <source>
        <dbReference type="ARBA" id="ARBA00022932"/>
    </source>
</evidence>
<dbReference type="PANTHER" id="PTHR42648">
    <property type="entry name" value="TRANSPOSASE, PUTATIVE-RELATED"/>
    <property type="match status" value="1"/>
</dbReference>
<dbReference type="Pfam" id="PF00665">
    <property type="entry name" value="rve"/>
    <property type="match status" value="1"/>
</dbReference>
<comment type="catalytic activity">
    <reaction evidence="13">
        <text>DNA(n) + a 2'-deoxyribonucleoside 5'-triphosphate = DNA(n+1) + diphosphate</text>
        <dbReference type="Rhea" id="RHEA:22508"/>
        <dbReference type="Rhea" id="RHEA-COMP:17339"/>
        <dbReference type="Rhea" id="RHEA-COMP:17340"/>
        <dbReference type="ChEBI" id="CHEBI:33019"/>
        <dbReference type="ChEBI" id="CHEBI:61560"/>
        <dbReference type="ChEBI" id="CHEBI:173112"/>
        <dbReference type="EC" id="2.7.7.49"/>
    </reaction>
</comment>
<dbReference type="GO" id="GO:0006310">
    <property type="term" value="P:DNA recombination"/>
    <property type="evidence" value="ECO:0007669"/>
    <property type="project" value="UniProtKB-KW"/>
</dbReference>
<dbReference type="OrthoDB" id="3048815at2759"/>
<name>A0A8H5CFG7_9AGAR</name>
<dbReference type="GO" id="GO:0046872">
    <property type="term" value="F:metal ion binding"/>
    <property type="evidence" value="ECO:0007669"/>
    <property type="project" value="UniProtKB-KW"/>
</dbReference>
<feature type="domain" description="Integrase catalytic" evidence="15">
    <location>
        <begin position="156"/>
        <end position="349"/>
    </location>
</feature>
<keyword evidence="10" id="KW-0695">RNA-directed DNA polymerase</keyword>
<keyword evidence="8" id="KW-0694">RNA-binding</keyword>
<dbReference type="GO" id="GO:0003723">
    <property type="term" value="F:RNA binding"/>
    <property type="evidence" value="ECO:0007669"/>
    <property type="project" value="UniProtKB-KW"/>
</dbReference>
<evidence type="ECO:0000256" key="6">
    <source>
        <dbReference type="ARBA" id="ARBA00022801"/>
    </source>
</evidence>
<dbReference type="InterPro" id="IPR012337">
    <property type="entry name" value="RNaseH-like_sf"/>
</dbReference>
<keyword evidence="12" id="KW-0233">DNA recombination</keyword>
<evidence type="ECO:0000256" key="3">
    <source>
        <dbReference type="ARBA" id="ARBA00022722"/>
    </source>
</evidence>
<evidence type="ECO:0000256" key="12">
    <source>
        <dbReference type="ARBA" id="ARBA00023172"/>
    </source>
</evidence>
<evidence type="ECO:0000256" key="2">
    <source>
        <dbReference type="ARBA" id="ARBA00022695"/>
    </source>
</evidence>
<keyword evidence="7" id="KW-0460">Magnesium</keyword>
<keyword evidence="3" id="KW-0540">Nuclease</keyword>
<comment type="catalytic activity">
    <reaction evidence="14">
        <text>DNA(n) + a 2'-deoxyribonucleoside 5'-triphosphate = DNA(n+1) + diphosphate</text>
        <dbReference type="Rhea" id="RHEA:22508"/>
        <dbReference type="Rhea" id="RHEA-COMP:17339"/>
        <dbReference type="Rhea" id="RHEA-COMP:17340"/>
        <dbReference type="ChEBI" id="CHEBI:33019"/>
        <dbReference type="ChEBI" id="CHEBI:61560"/>
        <dbReference type="ChEBI" id="CHEBI:173112"/>
        <dbReference type="EC" id="2.7.7.7"/>
    </reaction>
</comment>
<evidence type="ECO:0000256" key="4">
    <source>
        <dbReference type="ARBA" id="ARBA00022723"/>
    </source>
</evidence>
<keyword evidence="17" id="KW-1185">Reference proteome</keyword>
<evidence type="ECO:0000256" key="14">
    <source>
        <dbReference type="ARBA" id="ARBA00049244"/>
    </source>
</evidence>
<evidence type="ECO:0000256" key="7">
    <source>
        <dbReference type="ARBA" id="ARBA00022842"/>
    </source>
</evidence>
<keyword evidence="6" id="KW-0378">Hydrolase</keyword>
<evidence type="ECO:0000256" key="8">
    <source>
        <dbReference type="ARBA" id="ARBA00022884"/>
    </source>
</evidence>
<evidence type="ECO:0000313" key="17">
    <source>
        <dbReference type="Proteomes" id="UP000559256"/>
    </source>
</evidence>
<evidence type="ECO:0000256" key="10">
    <source>
        <dbReference type="ARBA" id="ARBA00022918"/>
    </source>
</evidence>
<dbReference type="Gene3D" id="3.30.420.10">
    <property type="entry name" value="Ribonuclease H-like superfamily/Ribonuclease H"/>
    <property type="match status" value="1"/>
</dbReference>
<evidence type="ECO:0000259" key="15">
    <source>
        <dbReference type="PROSITE" id="PS50994"/>
    </source>
</evidence>
<accession>A0A8H5CFG7</accession>
<dbReference type="InterPro" id="IPR001584">
    <property type="entry name" value="Integrase_cat-core"/>
</dbReference>
<dbReference type="GO" id="GO:0015074">
    <property type="term" value="P:DNA integration"/>
    <property type="evidence" value="ECO:0007669"/>
    <property type="project" value="UniProtKB-KW"/>
</dbReference>
<dbReference type="InterPro" id="IPR039537">
    <property type="entry name" value="Retrotran_Ty1/copia-like"/>
</dbReference>
<keyword evidence="11" id="KW-0239">DNA-directed DNA polymerase</keyword>
<protein>
    <recommendedName>
        <fullName evidence="15">Integrase catalytic domain-containing protein</fullName>
    </recommendedName>
</protein>
<evidence type="ECO:0000256" key="13">
    <source>
        <dbReference type="ARBA" id="ARBA00048173"/>
    </source>
</evidence>
<dbReference type="Proteomes" id="UP000559256">
    <property type="component" value="Unassembled WGS sequence"/>
</dbReference>
<proteinExistence type="predicted"/>
<dbReference type="PROSITE" id="PS50994">
    <property type="entry name" value="INTEGRASE"/>
    <property type="match status" value="1"/>
</dbReference>
<keyword evidence="5" id="KW-0255">Endonuclease</keyword>
<evidence type="ECO:0000256" key="5">
    <source>
        <dbReference type="ARBA" id="ARBA00022759"/>
    </source>
</evidence>
<evidence type="ECO:0000256" key="9">
    <source>
        <dbReference type="ARBA" id="ARBA00022908"/>
    </source>
</evidence>
<dbReference type="GO" id="GO:0003887">
    <property type="term" value="F:DNA-directed DNA polymerase activity"/>
    <property type="evidence" value="ECO:0007669"/>
    <property type="project" value="UniProtKB-KW"/>
</dbReference>
<keyword evidence="2" id="KW-0548">Nucleotidyltransferase</keyword>
<keyword evidence="4" id="KW-0479">Metal-binding</keyword>